<feature type="coiled-coil region" evidence="5">
    <location>
        <begin position="83"/>
        <end position="110"/>
    </location>
</feature>
<dbReference type="PROSITE" id="PS50250">
    <property type="entry name" value="PCI"/>
    <property type="match status" value="1"/>
</dbReference>
<dbReference type="Pfam" id="PF01399">
    <property type="entry name" value="PCI"/>
    <property type="match status" value="1"/>
</dbReference>
<dbReference type="EMBL" id="HBFC01017566">
    <property type="protein sequence ID" value="CAD8707769.1"/>
    <property type="molecule type" value="Transcribed_RNA"/>
</dbReference>
<dbReference type="InterPro" id="IPR019585">
    <property type="entry name" value="Rpn7/CSN1"/>
</dbReference>
<dbReference type="InterPro" id="IPR036390">
    <property type="entry name" value="WH_DNA-bd_sf"/>
</dbReference>
<dbReference type="PANTHER" id="PTHR14145:SF1">
    <property type="entry name" value="26S PROTEASOME NON-ATPASE REGULATORY SUBUNIT 6"/>
    <property type="match status" value="1"/>
</dbReference>
<dbReference type="InterPro" id="IPR049549">
    <property type="entry name" value="RPN7_PSMD6_C"/>
</dbReference>
<dbReference type="GO" id="GO:0043161">
    <property type="term" value="P:proteasome-mediated ubiquitin-dependent protein catabolic process"/>
    <property type="evidence" value="ECO:0007669"/>
    <property type="project" value="TreeGrafter"/>
</dbReference>
<dbReference type="AlphaFoldDB" id="A0A7S0XA77"/>
<evidence type="ECO:0000256" key="1">
    <source>
        <dbReference type="ARBA" id="ARBA00002187"/>
    </source>
</evidence>
<dbReference type="SMART" id="SM00088">
    <property type="entry name" value="PINT"/>
    <property type="match status" value="1"/>
</dbReference>
<dbReference type="GO" id="GO:0000502">
    <property type="term" value="C:proteasome complex"/>
    <property type="evidence" value="ECO:0007669"/>
    <property type="project" value="UniProtKB-KW"/>
</dbReference>
<dbReference type="Gene3D" id="1.25.40.570">
    <property type="match status" value="1"/>
</dbReference>
<evidence type="ECO:0000256" key="4">
    <source>
        <dbReference type="ARBA" id="ARBA00075096"/>
    </source>
</evidence>
<evidence type="ECO:0000256" key="6">
    <source>
        <dbReference type="SAM" id="MobiDB-lite"/>
    </source>
</evidence>
<evidence type="ECO:0000259" key="7">
    <source>
        <dbReference type="PROSITE" id="PS50250"/>
    </source>
</evidence>
<evidence type="ECO:0000256" key="3">
    <source>
        <dbReference type="ARBA" id="ARBA00022942"/>
    </source>
</evidence>
<proteinExistence type="inferred from homology"/>
<dbReference type="InterPro" id="IPR000717">
    <property type="entry name" value="PCI_dom"/>
</dbReference>
<dbReference type="SUPFAM" id="SSF46785">
    <property type="entry name" value="Winged helix' DNA-binding domain"/>
    <property type="match status" value="1"/>
</dbReference>
<dbReference type="PANTHER" id="PTHR14145">
    <property type="entry name" value="26S PROTESOME SUBUNIT 6"/>
    <property type="match status" value="1"/>
</dbReference>
<accession>A0A7S0XA77</accession>
<dbReference type="Pfam" id="PF21154">
    <property type="entry name" value="RPN7_PSMD6_C"/>
    <property type="match status" value="1"/>
</dbReference>
<evidence type="ECO:0000256" key="5">
    <source>
        <dbReference type="SAM" id="Coils"/>
    </source>
</evidence>
<dbReference type="FunFam" id="1.25.40.570:FF:000005">
    <property type="entry name" value="26S proteasome regulatory subunit N7"/>
    <property type="match status" value="1"/>
</dbReference>
<name>A0A7S0XA77_9CHLO</name>
<feature type="domain" description="PCI" evidence="7">
    <location>
        <begin position="204"/>
        <end position="372"/>
    </location>
</feature>
<keyword evidence="3" id="KW-0647">Proteasome</keyword>
<evidence type="ECO:0000313" key="8">
    <source>
        <dbReference type="EMBL" id="CAD8707769.1"/>
    </source>
</evidence>
<comment type="similarity">
    <text evidence="2">Belongs to the proteasome subunit S10 family.</text>
</comment>
<protein>
    <recommendedName>
        <fullName evidence="4">26S proteasome regulatory subunit RPN7</fullName>
    </recommendedName>
</protein>
<comment type="function">
    <text evidence="1">Acts as a regulatory subunit of the 26S proteasome which is involved in the ATP-dependent degradation of ubiquitinated proteins.</text>
</comment>
<organism evidence="8">
    <name type="scientific">Mantoniella antarctica</name>
    <dbReference type="NCBI Taxonomy" id="81844"/>
    <lineage>
        <taxon>Eukaryota</taxon>
        <taxon>Viridiplantae</taxon>
        <taxon>Chlorophyta</taxon>
        <taxon>Mamiellophyceae</taxon>
        <taxon>Mamiellales</taxon>
        <taxon>Mamiellaceae</taxon>
        <taxon>Mantoniella</taxon>
    </lineage>
</organism>
<dbReference type="InterPro" id="IPR045135">
    <property type="entry name" value="Rpn7_N"/>
</dbReference>
<keyword evidence="5" id="KW-0175">Coiled coil</keyword>
<sequence>MAVEATDAEQETSLPEENQEVDPQITLCHKIFKLSNPALCKDAAALGEEVKQAVLDRGMVALYPGYCEKFGWMLDDSAMAAMKAKNAEAVKALDEKIKDAEDNLGDSELREAMLAKAEFFVQVGDRVAAVAAFDACEKKTVAIGQKMEMVFSVMRLHIFHSDWGALKTAVARLKHFLEQPGGADWERKNKLKVYEGVLLMACRDFAGATVLFLESLSTFTTYELMTYPEFIFYAVVCAVVSLKRTDLKDKVIDSPEVLSVVDQLPGVGALVNALHQCKYREFMTAFPAVGDQVIASAWLAQHHRYFLREARVAAYAQFLQSYKSVTTASMAAAFAVSEEFLDAELSNFIVNGRLNAKIDKVNGVLVTNRPDTKNALYQSYIKEGDHLLNRIQKLSRVIDL</sequence>
<dbReference type="Pfam" id="PF10602">
    <property type="entry name" value="RPN7"/>
    <property type="match status" value="1"/>
</dbReference>
<evidence type="ECO:0000256" key="2">
    <source>
        <dbReference type="ARBA" id="ARBA00005717"/>
    </source>
</evidence>
<feature type="region of interest" description="Disordered" evidence="6">
    <location>
        <begin position="1"/>
        <end position="20"/>
    </location>
</feature>
<gene>
    <name evidence="8" type="ORF">MANT1106_LOCUS10452</name>
</gene>
<reference evidence="8" key="1">
    <citation type="submission" date="2021-01" db="EMBL/GenBank/DDBJ databases">
        <authorList>
            <person name="Corre E."/>
            <person name="Pelletier E."/>
            <person name="Niang G."/>
            <person name="Scheremetjew M."/>
            <person name="Finn R."/>
            <person name="Kale V."/>
            <person name="Holt S."/>
            <person name="Cochrane G."/>
            <person name="Meng A."/>
            <person name="Brown T."/>
            <person name="Cohen L."/>
        </authorList>
    </citation>
    <scope>NUCLEOTIDE SEQUENCE</scope>
    <source>
        <strain evidence="8">SL-175</strain>
    </source>
</reference>
<feature type="compositionally biased region" description="Acidic residues" evidence="6">
    <location>
        <begin position="1"/>
        <end position="10"/>
    </location>
</feature>